<dbReference type="Gene3D" id="3.10.430.100">
    <property type="entry name" value="Ribosomal protein L9, C-terminal domain"/>
    <property type="match status" value="1"/>
</dbReference>
<keyword evidence="10" id="KW-1185">Reference proteome</keyword>
<dbReference type="SUPFAM" id="SSF55658">
    <property type="entry name" value="L9 N-domain-like"/>
    <property type="match status" value="1"/>
</dbReference>
<name>A0AAU9DUJ7_9FUSO</name>
<dbReference type="GO" id="GO:0006412">
    <property type="term" value="P:translation"/>
    <property type="evidence" value="ECO:0007669"/>
    <property type="project" value="UniProtKB-UniRule"/>
</dbReference>
<dbReference type="KEGG" id="haby:HLVA_15330"/>
<evidence type="ECO:0000313" key="10">
    <source>
        <dbReference type="Proteomes" id="UP001321582"/>
    </source>
</evidence>
<dbReference type="HAMAP" id="MF_00503">
    <property type="entry name" value="Ribosomal_bL9"/>
    <property type="match status" value="1"/>
</dbReference>
<dbReference type="GO" id="GO:0019843">
    <property type="term" value="F:rRNA binding"/>
    <property type="evidence" value="ECO:0007669"/>
    <property type="project" value="UniProtKB-UniRule"/>
</dbReference>
<evidence type="ECO:0000259" key="8">
    <source>
        <dbReference type="PROSITE" id="PS00651"/>
    </source>
</evidence>
<dbReference type="PROSITE" id="PS00651">
    <property type="entry name" value="RIBOSOMAL_L9"/>
    <property type="match status" value="1"/>
</dbReference>
<dbReference type="Pfam" id="PF03948">
    <property type="entry name" value="Ribosomal_L9_C"/>
    <property type="match status" value="1"/>
</dbReference>
<dbReference type="GO" id="GO:0005840">
    <property type="term" value="C:ribosome"/>
    <property type="evidence" value="ECO:0007669"/>
    <property type="project" value="UniProtKB-KW"/>
</dbReference>
<reference evidence="9 10" key="1">
    <citation type="submission" date="2022-11" db="EMBL/GenBank/DDBJ databases">
        <title>Haliovirga abyssi gen. nov., sp. nov., a mesophilic fermentative bacterium isolated from the Iheya North hydrothermal field and the proposal of Haliovirgaceae fam. nov.</title>
        <authorList>
            <person name="Miyazaki U."/>
            <person name="Tame A."/>
            <person name="Miyazaki J."/>
            <person name="Takai K."/>
            <person name="Sawayama S."/>
            <person name="Kitajima M."/>
            <person name="Okamoto A."/>
            <person name="Nakagawa S."/>
        </authorList>
    </citation>
    <scope>NUCLEOTIDE SEQUENCE [LARGE SCALE GENOMIC DNA]</scope>
    <source>
        <strain evidence="9 10">IC12</strain>
    </source>
</reference>
<dbReference type="InterPro" id="IPR020069">
    <property type="entry name" value="Ribosomal_bL9_C"/>
</dbReference>
<dbReference type="Proteomes" id="UP001321582">
    <property type="component" value="Chromosome"/>
</dbReference>
<dbReference type="Gene3D" id="3.40.5.10">
    <property type="entry name" value="Ribosomal protein L9, N-terminal domain"/>
    <property type="match status" value="1"/>
</dbReference>
<comment type="function">
    <text evidence="7">Binds to the 23S rRNA.</text>
</comment>
<evidence type="ECO:0000256" key="2">
    <source>
        <dbReference type="ARBA" id="ARBA00022730"/>
    </source>
</evidence>
<dbReference type="Pfam" id="PF01281">
    <property type="entry name" value="Ribosomal_L9_N"/>
    <property type="match status" value="1"/>
</dbReference>
<dbReference type="PANTHER" id="PTHR21368">
    <property type="entry name" value="50S RIBOSOMAL PROTEIN L9"/>
    <property type="match status" value="1"/>
</dbReference>
<evidence type="ECO:0000256" key="4">
    <source>
        <dbReference type="ARBA" id="ARBA00022980"/>
    </source>
</evidence>
<dbReference type="InterPro" id="IPR036791">
    <property type="entry name" value="Ribosomal_bL9_C_sf"/>
</dbReference>
<dbReference type="GO" id="GO:0003735">
    <property type="term" value="F:structural constituent of ribosome"/>
    <property type="evidence" value="ECO:0007669"/>
    <property type="project" value="InterPro"/>
</dbReference>
<keyword evidence="2 7" id="KW-0699">rRNA-binding</keyword>
<keyword evidence="3 7" id="KW-0694">RNA-binding</keyword>
<dbReference type="InterPro" id="IPR020070">
    <property type="entry name" value="Ribosomal_bL9_N"/>
</dbReference>
<accession>A0AAU9DUJ7</accession>
<feature type="domain" description="Ribosomal protein L9" evidence="8">
    <location>
        <begin position="13"/>
        <end position="40"/>
    </location>
</feature>
<evidence type="ECO:0000256" key="3">
    <source>
        <dbReference type="ARBA" id="ARBA00022884"/>
    </source>
</evidence>
<dbReference type="InterPro" id="IPR009027">
    <property type="entry name" value="Ribosomal_bL9/RNase_H1_N"/>
</dbReference>
<dbReference type="InterPro" id="IPR000244">
    <property type="entry name" value="Ribosomal_bL9"/>
</dbReference>
<protein>
    <recommendedName>
        <fullName evidence="6 7">Large ribosomal subunit protein bL9</fullName>
    </recommendedName>
</protein>
<gene>
    <name evidence="7 9" type="primary">rplI</name>
    <name evidence="9" type="ORF">HLVA_15330</name>
</gene>
<evidence type="ECO:0000256" key="7">
    <source>
        <dbReference type="HAMAP-Rule" id="MF_00503"/>
    </source>
</evidence>
<evidence type="ECO:0000256" key="5">
    <source>
        <dbReference type="ARBA" id="ARBA00023274"/>
    </source>
</evidence>
<dbReference type="InterPro" id="IPR020594">
    <property type="entry name" value="Ribosomal_bL9_bac/chp"/>
</dbReference>
<dbReference type="SUPFAM" id="SSF55653">
    <property type="entry name" value="Ribosomal protein L9 C-domain"/>
    <property type="match status" value="1"/>
</dbReference>
<comment type="similarity">
    <text evidence="1 7">Belongs to the bacterial ribosomal protein bL9 family.</text>
</comment>
<dbReference type="InterPro" id="IPR036935">
    <property type="entry name" value="Ribosomal_bL9_N_sf"/>
</dbReference>
<dbReference type="EMBL" id="AP027059">
    <property type="protein sequence ID" value="BDU50964.1"/>
    <property type="molecule type" value="Genomic_DNA"/>
</dbReference>
<dbReference type="AlphaFoldDB" id="A0AAU9DUJ7"/>
<dbReference type="GO" id="GO:1990904">
    <property type="term" value="C:ribonucleoprotein complex"/>
    <property type="evidence" value="ECO:0007669"/>
    <property type="project" value="UniProtKB-KW"/>
</dbReference>
<keyword evidence="5 7" id="KW-0687">Ribonucleoprotein</keyword>
<evidence type="ECO:0000313" key="9">
    <source>
        <dbReference type="EMBL" id="BDU50964.1"/>
    </source>
</evidence>
<dbReference type="RefSeq" id="WP_307903811.1">
    <property type="nucleotide sequence ID" value="NZ_AP027059.1"/>
</dbReference>
<sequence>MEVILKADIKGVGKKGEIKKVKEGYFRNFLAPKQLAIEATKEEKNKLGKAAEKESKKKAKEVEKAKKLAETINGKGLQIKVRTGKDGKIFGSITSKDIEKALKENLKFEIDKKKIKLEKEHIKSVGKYSAELKLYAGVKAKIIIDIIGE</sequence>
<evidence type="ECO:0000256" key="1">
    <source>
        <dbReference type="ARBA" id="ARBA00010605"/>
    </source>
</evidence>
<dbReference type="NCBIfam" id="TIGR00158">
    <property type="entry name" value="L9"/>
    <property type="match status" value="1"/>
</dbReference>
<evidence type="ECO:0000256" key="6">
    <source>
        <dbReference type="ARBA" id="ARBA00035292"/>
    </source>
</evidence>
<proteinExistence type="inferred from homology"/>
<organism evidence="9 10">
    <name type="scientific">Haliovirga abyssi</name>
    <dbReference type="NCBI Taxonomy" id="2996794"/>
    <lineage>
        <taxon>Bacteria</taxon>
        <taxon>Fusobacteriati</taxon>
        <taxon>Fusobacteriota</taxon>
        <taxon>Fusobacteriia</taxon>
        <taxon>Fusobacteriales</taxon>
        <taxon>Haliovirgaceae</taxon>
        <taxon>Haliovirga</taxon>
    </lineage>
</organism>
<keyword evidence="4 7" id="KW-0689">Ribosomal protein</keyword>